<evidence type="ECO:0000256" key="7">
    <source>
        <dbReference type="ARBA" id="ARBA00022989"/>
    </source>
</evidence>
<dbReference type="FunFam" id="1.20.1280.290:FF:000016">
    <property type="entry name" value="Cystinosin homolog"/>
    <property type="match status" value="1"/>
</dbReference>
<evidence type="ECO:0000256" key="8">
    <source>
        <dbReference type="ARBA" id="ARBA00023136"/>
    </source>
</evidence>
<feature type="transmembrane region" description="Helical" evidence="11">
    <location>
        <begin position="262"/>
        <end position="281"/>
    </location>
</feature>
<keyword evidence="4 11" id="KW-0812">Transmembrane</keyword>
<dbReference type="NCBIfam" id="TIGR00951">
    <property type="entry name" value="2A43"/>
    <property type="match status" value="1"/>
</dbReference>
<accession>A0A1V9ZAE7</accession>
<evidence type="ECO:0000313" key="13">
    <source>
        <dbReference type="Proteomes" id="UP000243217"/>
    </source>
</evidence>
<name>A0A1V9ZAE7_9STRA</name>
<comment type="catalytic activity">
    <reaction evidence="10">
        <text>L-cystine(out) + H(+)(out) = L-cystine(in) + H(+)(in)</text>
        <dbReference type="Rhea" id="RHEA:66172"/>
        <dbReference type="ChEBI" id="CHEBI:15378"/>
        <dbReference type="ChEBI" id="CHEBI:35491"/>
    </reaction>
    <physiologicalReaction direction="left-to-right" evidence="10">
        <dbReference type="Rhea" id="RHEA:66173"/>
    </physiologicalReaction>
</comment>
<feature type="transmembrane region" description="Helical" evidence="11">
    <location>
        <begin position="158"/>
        <end position="178"/>
    </location>
</feature>
<evidence type="ECO:0000313" key="12">
    <source>
        <dbReference type="EMBL" id="OQR94907.1"/>
    </source>
</evidence>
<dbReference type="Pfam" id="PF04193">
    <property type="entry name" value="PQ-loop"/>
    <property type="match status" value="2"/>
</dbReference>
<keyword evidence="5" id="KW-0677">Repeat</keyword>
<evidence type="ECO:0000256" key="9">
    <source>
        <dbReference type="ARBA" id="ARBA00023228"/>
    </source>
</evidence>
<evidence type="ECO:0000256" key="5">
    <source>
        <dbReference type="ARBA" id="ARBA00022737"/>
    </source>
</evidence>
<evidence type="ECO:0000256" key="4">
    <source>
        <dbReference type="ARBA" id="ARBA00022692"/>
    </source>
</evidence>
<comment type="similarity">
    <text evidence="2">Belongs to the cystinosin family.</text>
</comment>
<sequence length="300" mass="34170">MSLTQTITWIERNGVGVGIALILATGFGLGFSTDATSNIPQPYNRISSIIGWIYFACWSVSFWPQVFLNWRRQSVVGLSLDFLVYNVLGFACYAIFNIAFFWSEQVQEEYKKFHHGLPNAVQVNDVFFALHAVSVSILTFYQTTIYRRAEGQKISPTCYWSVCIGIGASAVFLALTILTDNEYFTVLNFLYLLSYIKLFVSLVKYIPQVYLNYTRKLTIGWTIWNVLLDFSGGWLSMGQIIMTSYVTNDWSAITGDVVKFGLGFTSVFFDIIFIVQHYILYHENNLSSSENESSPLLNKI</sequence>
<dbReference type="Proteomes" id="UP000243217">
    <property type="component" value="Unassembled WGS sequence"/>
</dbReference>
<keyword evidence="9" id="KW-0458">Lysosome</keyword>
<keyword evidence="7 11" id="KW-1133">Transmembrane helix</keyword>
<dbReference type="GO" id="GO:0015293">
    <property type="term" value="F:symporter activity"/>
    <property type="evidence" value="ECO:0007669"/>
    <property type="project" value="UniProtKB-KW"/>
</dbReference>
<evidence type="ECO:0000256" key="2">
    <source>
        <dbReference type="ARBA" id="ARBA00006855"/>
    </source>
</evidence>
<evidence type="ECO:0000256" key="3">
    <source>
        <dbReference type="ARBA" id="ARBA00022448"/>
    </source>
</evidence>
<feature type="transmembrane region" description="Helical" evidence="11">
    <location>
        <begin position="12"/>
        <end position="31"/>
    </location>
</feature>
<feature type="transmembrane region" description="Helical" evidence="11">
    <location>
        <begin position="126"/>
        <end position="146"/>
    </location>
</feature>
<feature type="transmembrane region" description="Helical" evidence="11">
    <location>
        <begin position="82"/>
        <end position="102"/>
    </location>
</feature>
<organism evidence="12 13">
    <name type="scientific">Thraustotheca clavata</name>
    <dbReference type="NCBI Taxonomy" id="74557"/>
    <lineage>
        <taxon>Eukaryota</taxon>
        <taxon>Sar</taxon>
        <taxon>Stramenopiles</taxon>
        <taxon>Oomycota</taxon>
        <taxon>Saprolegniomycetes</taxon>
        <taxon>Saprolegniales</taxon>
        <taxon>Achlyaceae</taxon>
        <taxon>Thraustotheca</taxon>
    </lineage>
</organism>
<dbReference type="EMBL" id="JNBS01002159">
    <property type="protein sequence ID" value="OQR94907.1"/>
    <property type="molecule type" value="Genomic_DNA"/>
</dbReference>
<feature type="transmembrane region" description="Helical" evidence="11">
    <location>
        <begin position="184"/>
        <end position="206"/>
    </location>
</feature>
<comment type="subcellular location">
    <subcellularLocation>
        <location evidence="1">Lysosome membrane</location>
        <topology evidence="1">Multi-pass membrane protein</topology>
    </subcellularLocation>
</comment>
<dbReference type="SMART" id="SM00679">
    <property type="entry name" value="CTNS"/>
    <property type="match status" value="2"/>
</dbReference>
<reference evidence="12 13" key="1">
    <citation type="journal article" date="2014" name="Genome Biol. Evol.">
        <title>The secreted proteins of Achlya hypogyna and Thraustotheca clavata identify the ancestral oomycete secretome and reveal gene acquisitions by horizontal gene transfer.</title>
        <authorList>
            <person name="Misner I."/>
            <person name="Blouin N."/>
            <person name="Leonard G."/>
            <person name="Richards T.A."/>
            <person name="Lane C.E."/>
        </authorList>
    </citation>
    <scope>NUCLEOTIDE SEQUENCE [LARGE SCALE GENOMIC DNA]</scope>
    <source>
        <strain evidence="12 13">ATCC 34112</strain>
    </source>
</reference>
<gene>
    <name evidence="12" type="ORF">THRCLA_22203</name>
</gene>
<keyword evidence="3" id="KW-0813">Transport</keyword>
<proteinExistence type="inferred from homology"/>
<evidence type="ECO:0000256" key="10">
    <source>
        <dbReference type="ARBA" id="ARBA00048473"/>
    </source>
</evidence>
<dbReference type="OrthoDB" id="75720at2759"/>
<keyword evidence="8 11" id="KW-0472">Membrane</keyword>
<evidence type="ECO:0000256" key="1">
    <source>
        <dbReference type="ARBA" id="ARBA00004155"/>
    </source>
</evidence>
<dbReference type="PANTHER" id="PTHR13131:SF5">
    <property type="entry name" value="CYSTINOSIN"/>
    <property type="match status" value="1"/>
</dbReference>
<keyword evidence="13" id="KW-1185">Reference proteome</keyword>
<dbReference type="InterPro" id="IPR005282">
    <property type="entry name" value="LC_transporter"/>
</dbReference>
<dbReference type="AlphaFoldDB" id="A0A1V9ZAE7"/>
<dbReference type="PANTHER" id="PTHR13131">
    <property type="entry name" value="CYSTINOSIN"/>
    <property type="match status" value="1"/>
</dbReference>
<keyword evidence="6" id="KW-0769">Symport</keyword>
<feature type="transmembrane region" description="Helical" evidence="11">
    <location>
        <begin position="218"/>
        <end position="242"/>
    </location>
</feature>
<evidence type="ECO:0000256" key="6">
    <source>
        <dbReference type="ARBA" id="ARBA00022847"/>
    </source>
</evidence>
<dbReference type="InterPro" id="IPR006603">
    <property type="entry name" value="PQ-loop_rpt"/>
</dbReference>
<dbReference type="Gene3D" id="1.20.1280.290">
    <property type="match status" value="1"/>
</dbReference>
<comment type="caution">
    <text evidence="12">The sequence shown here is derived from an EMBL/GenBank/DDBJ whole genome shotgun (WGS) entry which is preliminary data.</text>
</comment>
<dbReference type="GO" id="GO:0005765">
    <property type="term" value="C:lysosomal membrane"/>
    <property type="evidence" value="ECO:0007669"/>
    <property type="project" value="UniProtKB-SubCell"/>
</dbReference>
<feature type="transmembrane region" description="Helical" evidence="11">
    <location>
        <begin position="51"/>
        <end position="70"/>
    </location>
</feature>
<dbReference type="GO" id="GO:0015184">
    <property type="term" value="F:L-cystine transmembrane transporter activity"/>
    <property type="evidence" value="ECO:0007669"/>
    <property type="project" value="TreeGrafter"/>
</dbReference>
<protein>
    <submittedName>
        <fullName evidence="12">Lysosomal Cystine Transporter (LCT) Family</fullName>
    </submittedName>
</protein>
<evidence type="ECO:0000256" key="11">
    <source>
        <dbReference type="SAM" id="Phobius"/>
    </source>
</evidence>